<dbReference type="AlphaFoldDB" id="I4HG80"/>
<evidence type="ECO:0000313" key="2">
    <source>
        <dbReference type="Proteomes" id="UP000005291"/>
    </source>
</evidence>
<organism evidence="1 2">
    <name type="scientific">Microcystis aeruginosa PCC 9808</name>
    <dbReference type="NCBI Taxonomy" id="1160284"/>
    <lineage>
        <taxon>Bacteria</taxon>
        <taxon>Bacillati</taxon>
        <taxon>Cyanobacteriota</taxon>
        <taxon>Cyanophyceae</taxon>
        <taxon>Oscillatoriophycideae</taxon>
        <taxon>Chroococcales</taxon>
        <taxon>Microcystaceae</taxon>
        <taxon>Microcystis</taxon>
    </lineage>
</organism>
<dbReference type="EMBL" id="CAIN01000025">
    <property type="protein sequence ID" value="CCI21054.1"/>
    <property type="molecule type" value="Genomic_DNA"/>
</dbReference>
<accession>I4HG80</accession>
<dbReference type="Proteomes" id="UP000005291">
    <property type="component" value="Unassembled WGS sequence"/>
</dbReference>
<reference evidence="1 2" key="1">
    <citation type="submission" date="2012-04" db="EMBL/GenBank/DDBJ databases">
        <authorList>
            <person name="Genoscope - CEA"/>
        </authorList>
    </citation>
    <scope>NUCLEOTIDE SEQUENCE [LARGE SCALE GENOMIC DNA]</scope>
    <source>
        <strain evidence="1 2">9808</strain>
    </source>
</reference>
<comment type="caution">
    <text evidence="1">The sequence shown here is derived from an EMBL/GenBank/DDBJ whole genome shotgun (WGS) entry which is preliminary data.</text>
</comment>
<dbReference type="HOGENOM" id="CLU_3218642_0_0_3"/>
<name>I4HG80_MICAE</name>
<dbReference type="RefSeq" id="WP_002791895.1">
    <property type="nucleotide sequence ID" value="NZ_HE973582.1"/>
</dbReference>
<proteinExistence type="predicted"/>
<protein>
    <submittedName>
        <fullName evidence="1">Uncharacterized protein</fullName>
    </submittedName>
</protein>
<sequence length="44" mass="5110">MGKFTCNLPLSMPIAFDCGSNYQKKKENIKFFLGKYGEVQSLWF</sequence>
<evidence type="ECO:0000313" key="1">
    <source>
        <dbReference type="EMBL" id="CCI21054.1"/>
    </source>
</evidence>
<gene>
    <name evidence="1" type="ORF">MICAG_1200002</name>
</gene>